<comment type="caution">
    <text evidence="2">The sequence shown here is derived from an EMBL/GenBank/DDBJ whole genome shotgun (WGS) entry which is preliminary data.</text>
</comment>
<dbReference type="OrthoDB" id="8481923at2"/>
<accession>A0A0B2A3G2</accession>
<evidence type="ECO:0000313" key="2">
    <source>
        <dbReference type="EMBL" id="KHK96132.1"/>
    </source>
</evidence>
<reference evidence="2 3" key="1">
    <citation type="submission" date="2014-11" db="EMBL/GenBank/DDBJ databases">
        <title>Genome sequence of Microbacterium mangrovi MUSC 115(T).</title>
        <authorList>
            <person name="Lee L.-H."/>
        </authorList>
    </citation>
    <scope>NUCLEOTIDE SEQUENCE [LARGE SCALE GENOMIC DNA]</scope>
    <source>
        <strain evidence="2 3">MUSC 115</strain>
    </source>
</reference>
<feature type="transmembrane region" description="Helical" evidence="1">
    <location>
        <begin position="108"/>
        <end position="133"/>
    </location>
</feature>
<gene>
    <name evidence="2" type="ORF">LK09_15915</name>
</gene>
<organism evidence="2 3">
    <name type="scientific">Microbacterium mangrovi</name>
    <dbReference type="NCBI Taxonomy" id="1348253"/>
    <lineage>
        <taxon>Bacteria</taxon>
        <taxon>Bacillati</taxon>
        <taxon>Actinomycetota</taxon>
        <taxon>Actinomycetes</taxon>
        <taxon>Micrococcales</taxon>
        <taxon>Microbacteriaceae</taxon>
        <taxon>Microbacterium</taxon>
    </lineage>
</organism>
<name>A0A0B2A3G2_9MICO</name>
<dbReference type="STRING" id="1348253.LK09_15915"/>
<protein>
    <submittedName>
        <fullName evidence="2">Cell wall anchor protein</fullName>
    </submittedName>
</protein>
<feature type="transmembrane region" description="Helical" evidence="1">
    <location>
        <begin position="161"/>
        <end position="182"/>
    </location>
</feature>
<keyword evidence="1" id="KW-1133">Transmembrane helix</keyword>
<sequence length="264" mass="28894">MPFTPSHAIVALPFIRTPLPAAAVAMGAMAPDLPLFVRAYPEDYGMTHSFTWLPVTVLTALGLLLLWRCVLRPATRELTPTWLASRLPGEWDAGAASGFRETFARRGAAAPSVIGTLLLVIALAIGVASHIVWDSFTHEGRWGMTALDLAVSWGPLPAYKWLQYGSSILGLVVLAVWATLWLRRRRPASVTRVLPAWIRWSWWIALPVLLVGAAAIGYAHWGPFTSEFTPQHLGYRVLPRASAVWAGLGVLLALVVPIARRLRA</sequence>
<keyword evidence="1" id="KW-0472">Membrane</keyword>
<keyword evidence="1" id="KW-0812">Transmembrane</keyword>
<feature type="transmembrane region" description="Helical" evidence="1">
    <location>
        <begin position="241"/>
        <end position="259"/>
    </location>
</feature>
<dbReference type="InterPro" id="IPR025238">
    <property type="entry name" value="DUF4184"/>
</dbReference>
<dbReference type="RefSeq" id="WP_039401718.1">
    <property type="nucleotide sequence ID" value="NZ_JTDK01000016.1"/>
</dbReference>
<evidence type="ECO:0000256" key="1">
    <source>
        <dbReference type="SAM" id="Phobius"/>
    </source>
</evidence>
<keyword evidence="3" id="KW-1185">Reference proteome</keyword>
<feature type="transmembrane region" description="Helical" evidence="1">
    <location>
        <begin position="51"/>
        <end position="71"/>
    </location>
</feature>
<dbReference type="Proteomes" id="UP000031030">
    <property type="component" value="Unassembled WGS sequence"/>
</dbReference>
<feature type="transmembrane region" description="Helical" evidence="1">
    <location>
        <begin position="202"/>
        <end position="221"/>
    </location>
</feature>
<proteinExistence type="predicted"/>
<dbReference type="EMBL" id="JTDK01000016">
    <property type="protein sequence ID" value="KHK96132.1"/>
    <property type="molecule type" value="Genomic_DNA"/>
</dbReference>
<dbReference type="Pfam" id="PF13803">
    <property type="entry name" value="DUF4184"/>
    <property type="match status" value="1"/>
</dbReference>
<dbReference type="AlphaFoldDB" id="A0A0B2A3G2"/>
<evidence type="ECO:0000313" key="3">
    <source>
        <dbReference type="Proteomes" id="UP000031030"/>
    </source>
</evidence>